<dbReference type="PRINTS" id="PR00983">
    <property type="entry name" value="TRNASYNTHCYS"/>
</dbReference>
<feature type="binding site" evidence="13">
    <location>
        <position position="240"/>
    </location>
    <ligand>
        <name>Zn(2+)</name>
        <dbReference type="ChEBI" id="CHEBI:29105"/>
    </ligand>
</feature>
<dbReference type="Pfam" id="PF09190">
    <property type="entry name" value="DALR_2"/>
    <property type="match status" value="1"/>
</dbReference>
<dbReference type="HAMAP" id="MF_00041">
    <property type="entry name" value="Cys_tRNA_synth"/>
    <property type="match status" value="1"/>
</dbReference>
<dbReference type="Gene3D" id="3.40.50.620">
    <property type="entry name" value="HUPs"/>
    <property type="match status" value="1"/>
</dbReference>
<evidence type="ECO:0000256" key="5">
    <source>
        <dbReference type="ARBA" id="ARBA00022598"/>
    </source>
</evidence>
<feature type="short sequence motif" description="'KMSKS' region" evidence="13">
    <location>
        <begin position="298"/>
        <end position="302"/>
    </location>
</feature>
<evidence type="ECO:0000256" key="7">
    <source>
        <dbReference type="ARBA" id="ARBA00022741"/>
    </source>
</evidence>
<reference evidence="15 16" key="1">
    <citation type="journal article" date="2012" name="J. Bacteriol.">
        <title>Genome sequence of Thalassospira xiamenensis type strain M-5.</title>
        <authorList>
            <person name="Lai Q."/>
            <person name="Shao Z."/>
        </authorList>
    </citation>
    <scope>NUCLEOTIDE SEQUENCE [LARGE SCALE GENOMIC DNA]</scope>
    <source>
        <strain evidence="15 16">M-5</strain>
    </source>
</reference>
<dbReference type="CDD" id="cd00672">
    <property type="entry name" value="CysRS_core"/>
    <property type="match status" value="1"/>
</dbReference>
<evidence type="ECO:0000259" key="14">
    <source>
        <dbReference type="SMART" id="SM00840"/>
    </source>
</evidence>
<feature type="binding site" evidence="13">
    <location>
        <position position="269"/>
    </location>
    <ligand>
        <name>Zn(2+)</name>
        <dbReference type="ChEBI" id="CHEBI:29105"/>
    </ligand>
</feature>
<comment type="similarity">
    <text evidence="2 13">Belongs to the class-I aminoacyl-tRNA synthetase family.</text>
</comment>
<organism evidence="15 16">
    <name type="scientific">Thalassospira xiamenensis M-5 = DSM 17429</name>
    <dbReference type="NCBI Taxonomy" id="1123366"/>
    <lineage>
        <taxon>Bacteria</taxon>
        <taxon>Pseudomonadati</taxon>
        <taxon>Pseudomonadota</taxon>
        <taxon>Alphaproteobacteria</taxon>
        <taxon>Rhodospirillales</taxon>
        <taxon>Thalassospiraceae</taxon>
        <taxon>Thalassospira</taxon>
    </lineage>
</organism>
<name>A0AB72U9E4_9PROT</name>
<dbReference type="InterPro" id="IPR032678">
    <property type="entry name" value="tRNA-synt_1_cat_dom"/>
</dbReference>
<accession>A0AB72U9E4</accession>
<keyword evidence="4 13" id="KW-0963">Cytoplasm</keyword>
<dbReference type="GO" id="GO:0006423">
    <property type="term" value="P:cysteinyl-tRNA aminoacylation"/>
    <property type="evidence" value="ECO:0007669"/>
    <property type="project" value="UniProtKB-UniRule"/>
</dbReference>
<dbReference type="InterPro" id="IPR056411">
    <property type="entry name" value="CysS_C"/>
</dbReference>
<dbReference type="Gene3D" id="1.20.120.1910">
    <property type="entry name" value="Cysteine-tRNA ligase, C-terminal anti-codon recognition domain"/>
    <property type="match status" value="1"/>
</dbReference>
<dbReference type="InterPro" id="IPR015273">
    <property type="entry name" value="Cys-tRNA-synt_Ia_DALR"/>
</dbReference>
<proteinExistence type="inferred from homology"/>
<dbReference type="GO" id="GO:0005829">
    <property type="term" value="C:cytosol"/>
    <property type="evidence" value="ECO:0007669"/>
    <property type="project" value="TreeGrafter"/>
</dbReference>
<evidence type="ECO:0000256" key="13">
    <source>
        <dbReference type="HAMAP-Rule" id="MF_00041"/>
    </source>
</evidence>
<dbReference type="Pfam" id="PF23493">
    <property type="entry name" value="CysS_C"/>
    <property type="match status" value="1"/>
</dbReference>
<dbReference type="EC" id="6.1.1.16" evidence="13"/>
<evidence type="ECO:0000256" key="12">
    <source>
        <dbReference type="ARBA" id="ARBA00047398"/>
    </source>
</evidence>
<evidence type="ECO:0000256" key="4">
    <source>
        <dbReference type="ARBA" id="ARBA00022490"/>
    </source>
</evidence>
<dbReference type="AlphaFoldDB" id="A0AB72U9E4"/>
<comment type="subcellular location">
    <subcellularLocation>
        <location evidence="1 13">Cytoplasm</location>
    </subcellularLocation>
</comment>
<dbReference type="InterPro" id="IPR015803">
    <property type="entry name" value="Cys-tRNA-ligase"/>
</dbReference>
<feature type="binding site" evidence="13">
    <location>
        <position position="60"/>
    </location>
    <ligand>
        <name>Zn(2+)</name>
        <dbReference type="ChEBI" id="CHEBI:29105"/>
    </ligand>
</feature>
<comment type="cofactor">
    <cofactor evidence="13">
        <name>Zn(2+)</name>
        <dbReference type="ChEBI" id="CHEBI:29105"/>
    </cofactor>
    <text evidence="13">Binds 1 zinc ion per subunit.</text>
</comment>
<evidence type="ECO:0000313" key="15">
    <source>
        <dbReference type="EMBL" id="AJD50819.1"/>
    </source>
</evidence>
<dbReference type="InterPro" id="IPR014729">
    <property type="entry name" value="Rossmann-like_a/b/a_fold"/>
</dbReference>
<dbReference type="Pfam" id="PF01406">
    <property type="entry name" value="tRNA-synt_1e"/>
    <property type="match status" value="1"/>
</dbReference>
<feature type="domain" description="Cysteinyl-tRNA synthetase class Ia DALR" evidence="14">
    <location>
        <begin position="371"/>
        <end position="430"/>
    </location>
</feature>
<dbReference type="PANTHER" id="PTHR10890:SF3">
    <property type="entry name" value="CYSTEINE--TRNA LIGASE, CYTOPLASMIC"/>
    <property type="match status" value="1"/>
</dbReference>
<keyword evidence="5 13" id="KW-0436">Ligase</keyword>
<protein>
    <recommendedName>
        <fullName evidence="13">Cysteine--tRNA ligase</fullName>
        <ecNumber evidence="13">6.1.1.16</ecNumber>
    </recommendedName>
    <alternativeName>
        <fullName evidence="13">Cysteinyl-tRNA synthetase</fullName>
        <shortName evidence="13">CysRS</shortName>
    </alternativeName>
</protein>
<feature type="binding site" evidence="13">
    <location>
        <position position="301"/>
    </location>
    <ligand>
        <name>ATP</name>
        <dbReference type="ChEBI" id="CHEBI:30616"/>
    </ligand>
</feature>
<feature type="short sequence motif" description="'HIGH' region" evidence="13">
    <location>
        <begin position="62"/>
        <end position="72"/>
    </location>
</feature>
<dbReference type="GO" id="GO:0004817">
    <property type="term" value="F:cysteine-tRNA ligase activity"/>
    <property type="evidence" value="ECO:0007669"/>
    <property type="project" value="UniProtKB-UniRule"/>
</dbReference>
<keyword evidence="10 13" id="KW-0648">Protein biosynthesis</keyword>
<keyword evidence="6 13" id="KW-0479">Metal-binding</keyword>
<comment type="catalytic activity">
    <reaction evidence="12 13">
        <text>tRNA(Cys) + L-cysteine + ATP = L-cysteinyl-tRNA(Cys) + AMP + diphosphate</text>
        <dbReference type="Rhea" id="RHEA:17773"/>
        <dbReference type="Rhea" id="RHEA-COMP:9661"/>
        <dbReference type="Rhea" id="RHEA-COMP:9679"/>
        <dbReference type="ChEBI" id="CHEBI:30616"/>
        <dbReference type="ChEBI" id="CHEBI:33019"/>
        <dbReference type="ChEBI" id="CHEBI:35235"/>
        <dbReference type="ChEBI" id="CHEBI:78442"/>
        <dbReference type="ChEBI" id="CHEBI:78517"/>
        <dbReference type="ChEBI" id="CHEBI:456215"/>
        <dbReference type="EC" id="6.1.1.16"/>
    </reaction>
</comment>
<dbReference type="NCBIfam" id="TIGR00435">
    <property type="entry name" value="cysS"/>
    <property type="match status" value="1"/>
</dbReference>
<dbReference type="SUPFAM" id="SSF52374">
    <property type="entry name" value="Nucleotidylyl transferase"/>
    <property type="match status" value="1"/>
</dbReference>
<evidence type="ECO:0000256" key="6">
    <source>
        <dbReference type="ARBA" id="ARBA00022723"/>
    </source>
</evidence>
<dbReference type="InterPro" id="IPR024909">
    <property type="entry name" value="Cys-tRNA/MSH_ligase"/>
</dbReference>
<evidence type="ECO:0000256" key="1">
    <source>
        <dbReference type="ARBA" id="ARBA00004496"/>
    </source>
</evidence>
<evidence type="ECO:0000256" key="11">
    <source>
        <dbReference type="ARBA" id="ARBA00023146"/>
    </source>
</evidence>
<dbReference type="Proteomes" id="UP000007127">
    <property type="component" value="Chromosome"/>
</dbReference>
<dbReference type="GO" id="GO:0005524">
    <property type="term" value="F:ATP binding"/>
    <property type="evidence" value="ECO:0007669"/>
    <property type="project" value="UniProtKB-UniRule"/>
</dbReference>
<comment type="subunit">
    <text evidence="3 13">Monomer.</text>
</comment>
<dbReference type="SUPFAM" id="SSF47323">
    <property type="entry name" value="Anticodon-binding domain of a subclass of class I aminoacyl-tRNA synthetases"/>
    <property type="match status" value="1"/>
</dbReference>
<evidence type="ECO:0000256" key="2">
    <source>
        <dbReference type="ARBA" id="ARBA00005594"/>
    </source>
</evidence>
<keyword evidence="9 13" id="KW-0067">ATP-binding</keyword>
<evidence type="ECO:0000256" key="3">
    <source>
        <dbReference type="ARBA" id="ARBA00011245"/>
    </source>
</evidence>
<dbReference type="PANTHER" id="PTHR10890">
    <property type="entry name" value="CYSTEINYL-TRNA SYNTHETASE"/>
    <property type="match status" value="1"/>
</dbReference>
<gene>
    <name evidence="13 15" type="primary">cysS</name>
    <name evidence="15" type="ORF">TH3_03475</name>
</gene>
<evidence type="ECO:0000313" key="16">
    <source>
        <dbReference type="Proteomes" id="UP000007127"/>
    </source>
</evidence>
<evidence type="ECO:0000256" key="8">
    <source>
        <dbReference type="ARBA" id="ARBA00022833"/>
    </source>
</evidence>
<dbReference type="SMART" id="SM00840">
    <property type="entry name" value="DALR_2"/>
    <property type="match status" value="1"/>
</dbReference>
<evidence type="ECO:0000256" key="9">
    <source>
        <dbReference type="ARBA" id="ARBA00022840"/>
    </source>
</evidence>
<sequence>MERRSKANSFDRRKYPAKPKTQAIWTENMTKTTLRIYDTLSREKQVFEPIDANHVRLYVCGPTVYDYAHVGNARPVVVFDTLVRVLRHIYPNVTYVRNVTDVDDKINERARQSGEPISEITKRTHQAYLDDMGALNAAKPDIEPRATEHIAEMIAMCESLIEQGFAYAAEGHVLFSVGQYEEYGKLSRRDRKEMIAGARVEVAPYKKDPADFVLWKPSDDETPGWESPWGRGRPGWHIECSAMSTRYLGENFDIHGGGSDLVFPHHENEIAQSCCANKGSSYAKYWMHNGHLMVEGEKMSKSLGNFVTVHELLESWPGEAIRLAMLGTHYHQPINWTEENLRQAKEALDRFYTALRQTTDIEPENTPVPESVLNALCDDLNTPLAISEFHELVTELNKATKKYDKAEAKGRVLAAATLLGILENDPEAWFTGSADEDEAAEIDSLIQQRAEAKKNRDFATADQIRNDLLARGILLEDFKEGTSWKRV</sequence>
<keyword evidence="11 13" id="KW-0030">Aminoacyl-tRNA synthetase</keyword>
<evidence type="ECO:0000256" key="10">
    <source>
        <dbReference type="ARBA" id="ARBA00022917"/>
    </source>
</evidence>
<dbReference type="GO" id="GO:0008270">
    <property type="term" value="F:zinc ion binding"/>
    <property type="evidence" value="ECO:0007669"/>
    <property type="project" value="UniProtKB-UniRule"/>
</dbReference>
<dbReference type="CDD" id="cd07963">
    <property type="entry name" value="Anticodon_Ia_Cys"/>
    <property type="match status" value="1"/>
</dbReference>
<dbReference type="KEGG" id="txi:TH3_03475"/>
<keyword evidence="7 13" id="KW-0547">Nucleotide-binding</keyword>
<keyword evidence="8 13" id="KW-0862">Zinc</keyword>
<feature type="binding site" evidence="13">
    <location>
        <position position="265"/>
    </location>
    <ligand>
        <name>Zn(2+)</name>
        <dbReference type="ChEBI" id="CHEBI:29105"/>
    </ligand>
</feature>
<dbReference type="EMBL" id="CP004388">
    <property type="protein sequence ID" value="AJD50819.1"/>
    <property type="molecule type" value="Genomic_DNA"/>
</dbReference>
<dbReference type="InterPro" id="IPR009080">
    <property type="entry name" value="tRNAsynth_Ia_anticodon-bd"/>
</dbReference>
<dbReference type="FunFam" id="3.40.50.620:FF:000068">
    <property type="entry name" value="Cysteine--tRNA ligase"/>
    <property type="match status" value="1"/>
</dbReference>